<dbReference type="OrthoDB" id="7069135at2"/>
<feature type="domain" description="SPOR" evidence="2">
    <location>
        <begin position="161"/>
        <end position="240"/>
    </location>
</feature>
<dbReference type="GO" id="GO:0032506">
    <property type="term" value="P:cytokinetic process"/>
    <property type="evidence" value="ECO:0007669"/>
    <property type="project" value="TreeGrafter"/>
</dbReference>
<dbReference type="RefSeq" id="WP_006010994.1">
    <property type="nucleotide sequence ID" value="NZ_BAEQ01000028.1"/>
</dbReference>
<dbReference type="AlphaFoldDB" id="K6YXG4"/>
<dbReference type="GO" id="GO:0030428">
    <property type="term" value="C:cell septum"/>
    <property type="evidence" value="ECO:0007669"/>
    <property type="project" value="TreeGrafter"/>
</dbReference>
<evidence type="ECO:0000256" key="1">
    <source>
        <dbReference type="SAM" id="MobiDB-lite"/>
    </source>
</evidence>
<dbReference type="InterPro" id="IPR036680">
    <property type="entry name" value="SPOR-like_sf"/>
</dbReference>
<feature type="compositionally biased region" description="Polar residues" evidence="1">
    <location>
        <begin position="91"/>
        <end position="105"/>
    </location>
</feature>
<gene>
    <name evidence="3" type="primary">dedD</name>
    <name evidence="3" type="ORF">GPAL_1814</name>
</gene>
<dbReference type="EMBL" id="BAEQ01000028">
    <property type="protein sequence ID" value="GAC28676.1"/>
    <property type="molecule type" value="Genomic_DNA"/>
</dbReference>
<name>K6YXG4_9ALTE</name>
<dbReference type="Proteomes" id="UP000006251">
    <property type="component" value="Unassembled WGS sequence"/>
</dbReference>
<dbReference type="GO" id="GO:0042834">
    <property type="term" value="F:peptidoglycan binding"/>
    <property type="evidence" value="ECO:0007669"/>
    <property type="project" value="InterPro"/>
</dbReference>
<accession>K6YXG4</accession>
<dbReference type="PANTHER" id="PTHR38687:SF1">
    <property type="entry name" value="CELL DIVISION PROTEIN DEDD"/>
    <property type="match status" value="1"/>
</dbReference>
<dbReference type="SUPFAM" id="SSF110997">
    <property type="entry name" value="Sporulation related repeat"/>
    <property type="match status" value="1"/>
</dbReference>
<sequence length="245" mass="26575">MSNALQNRLVGTVILVAVTVIFLPDYLDGKKQTNTETFVDFPSSTSSLSATAPDTFPAQKVANATRREVVVIDEQAADALLEQAQNDQLIDQPTDNPEKTSQQPKQTDEERRMAQLMAKNLQAAKADDNAPVDNTNNSGGSTAKNNSLAQQTVVKSKPDTANNNAGWVVQLGSFGNQKNVNELLQKLEKAGYRSFSRKVQTSAGRLTKVFVGPELDKEKLDLALPHLKETTGLTGKITTFDVVSD</sequence>
<dbReference type="PANTHER" id="PTHR38687">
    <property type="entry name" value="CELL DIVISION PROTEIN DEDD-RELATED"/>
    <property type="match status" value="1"/>
</dbReference>
<proteinExistence type="predicted"/>
<comment type="caution">
    <text evidence="3">The sequence shown here is derived from an EMBL/GenBank/DDBJ whole genome shotgun (WGS) entry which is preliminary data.</text>
</comment>
<feature type="compositionally biased region" description="Polar residues" evidence="1">
    <location>
        <begin position="132"/>
        <end position="146"/>
    </location>
</feature>
<dbReference type="InterPro" id="IPR052521">
    <property type="entry name" value="Cell_div_SPOR-domain"/>
</dbReference>
<evidence type="ECO:0000313" key="4">
    <source>
        <dbReference type="Proteomes" id="UP000006251"/>
    </source>
</evidence>
<evidence type="ECO:0000313" key="3">
    <source>
        <dbReference type="EMBL" id="GAC28676.1"/>
    </source>
</evidence>
<dbReference type="GO" id="GO:0032153">
    <property type="term" value="C:cell division site"/>
    <property type="evidence" value="ECO:0007669"/>
    <property type="project" value="TreeGrafter"/>
</dbReference>
<feature type="region of interest" description="Disordered" evidence="1">
    <location>
        <begin position="87"/>
        <end position="146"/>
    </location>
</feature>
<dbReference type="InterPro" id="IPR007730">
    <property type="entry name" value="SPOR-like_dom"/>
</dbReference>
<dbReference type="Gene3D" id="3.30.70.1070">
    <property type="entry name" value="Sporulation related repeat"/>
    <property type="match status" value="1"/>
</dbReference>
<keyword evidence="4" id="KW-1185">Reference proteome</keyword>
<reference evidence="4" key="1">
    <citation type="journal article" date="2014" name="Environ. Microbiol.">
        <title>Comparative genomics of the marine bacterial genus Glaciecola reveals the high degree of genomic diversity and genomic characteristic for cold adaptation.</title>
        <authorList>
            <person name="Qin Q.L."/>
            <person name="Xie B.B."/>
            <person name="Yu Y."/>
            <person name="Shu Y.L."/>
            <person name="Rong J.C."/>
            <person name="Zhang Y.J."/>
            <person name="Zhao D.L."/>
            <person name="Chen X.L."/>
            <person name="Zhang X.Y."/>
            <person name="Chen B."/>
            <person name="Zhou B.C."/>
            <person name="Zhang Y.Z."/>
        </authorList>
    </citation>
    <scope>NUCLEOTIDE SEQUENCE [LARGE SCALE GENOMIC DNA]</scope>
    <source>
        <strain evidence="4">ACAM 615</strain>
    </source>
</reference>
<dbReference type="PROSITE" id="PS51724">
    <property type="entry name" value="SPOR"/>
    <property type="match status" value="1"/>
</dbReference>
<dbReference type="Pfam" id="PF05036">
    <property type="entry name" value="SPOR"/>
    <property type="match status" value="1"/>
</dbReference>
<dbReference type="STRING" id="1121922.GCA_000428905_01985"/>
<protein>
    <submittedName>
        <fullName evidence="3">DedD protein</fullName>
    </submittedName>
</protein>
<evidence type="ECO:0000259" key="2">
    <source>
        <dbReference type="PROSITE" id="PS51724"/>
    </source>
</evidence>
<organism evidence="3 4">
    <name type="scientific">Brumicola pallidula DSM 14239 = ACAM 615</name>
    <dbReference type="NCBI Taxonomy" id="1121922"/>
    <lineage>
        <taxon>Bacteria</taxon>
        <taxon>Pseudomonadati</taxon>
        <taxon>Pseudomonadota</taxon>
        <taxon>Gammaproteobacteria</taxon>
        <taxon>Alteromonadales</taxon>
        <taxon>Alteromonadaceae</taxon>
        <taxon>Brumicola</taxon>
    </lineage>
</organism>